<dbReference type="EMBL" id="GBRH01271290">
    <property type="protein sequence ID" value="JAD26605.1"/>
    <property type="molecule type" value="Transcribed_RNA"/>
</dbReference>
<sequence>MVLIDFRNMLQSMEKVIKSFPLPNID</sequence>
<reference evidence="1" key="2">
    <citation type="journal article" date="2015" name="Data Brief">
        <title>Shoot transcriptome of the giant reed, Arundo donax.</title>
        <authorList>
            <person name="Barrero R.A."/>
            <person name="Guerrero F.D."/>
            <person name="Moolhuijzen P."/>
            <person name="Goolsby J.A."/>
            <person name="Tidwell J."/>
            <person name="Bellgard S.E."/>
            <person name="Bellgard M.I."/>
        </authorList>
    </citation>
    <scope>NUCLEOTIDE SEQUENCE</scope>
    <source>
        <tissue evidence="1">Shoot tissue taken approximately 20 cm above the soil surface</tissue>
    </source>
</reference>
<name>A0A0A8YPB9_ARUDO</name>
<reference evidence="1" key="1">
    <citation type="submission" date="2014-09" db="EMBL/GenBank/DDBJ databases">
        <authorList>
            <person name="Magalhaes I.L.F."/>
            <person name="Oliveira U."/>
            <person name="Santos F.R."/>
            <person name="Vidigal T.H.D.A."/>
            <person name="Brescovit A.D."/>
            <person name="Santos A.J."/>
        </authorList>
    </citation>
    <scope>NUCLEOTIDE SEQUENCE</scope>
    <source>
        <tissue evidence="1">Shoot tissue taken approximately 20 cm above the soil surface</tissue>
    </source>
</reference>
<evidence type="ECO:0000313" key="1">
    <source>
        <dbReference type="EMBL" id="JAD26605.1"/>
    </source>
</evidence>
<organism evidence="1">
    <name type="scientific">Arundo donax</name>
    <name type="common">Giant reed</name>
    <name type="synonym">Donax arundinaceus</name>
    <dbReference type="NCBI Taxonomy" id="35708"/>
    <lineage>
        <taxon>Eukaryota</taxon>
        <taxon>Viridiplantae</taxon>
        <taxon>Streptophyta</taxon>
        <taxon>Embryophyta</taxon>
        <taxon>Tracheophyta</taxon>
        <taxon>Spermatophyta</taxon>
        <taxon>Magnoliopsida</taxon>
        <taxon>Liliopsida</taxon>
        <taxon>Poales</taxon>
        <taxon>Poaceae</taxon>
        <taxon>PACMAD clade</taxon>
        <taxon>Arundinoideae</taxon>
        <taxon>Arundineae</taxon>
        <taxon>Arundo</taxon>
    </lineage>
</organism>
<accession>A0A0A8YPB9</accession>
<dbReference type="AlphaFoldDB" id="A0A0A8YPB9"/>
<protein>
    <submittedName>
        <fullName evidence="1">Uncharacterized protein</fullName>
    </submittedName>
</protein>
<proteinExistence type="predicted"/>